<name>A0A1E1KD13_9HELO</name>
<reference evidence="2" key="1">
    <citation type="submission" date="2016-03" db="EMBL/GenBank/DDBJ databases">
        <authorList>
            <person name="Guldener U."/>
        </authorList>
    </citation>
    <scope>NUCLEOTIDE SEQUENCE [LARGE SCALE GENOMIC DNA]</scope>
    <source>
        <strain evidence="2">04CH-RAC-A.6.1</strain>
    </source>
</reference>
<dbReference type="Proteomes" id="UP000178912">
    <property type="component" value="Unassembled WGS sequence"/>
</dbReference>
<dbReference type="EMBL" id="FJUX01000024">
    <property type="protein sequence ID" value="CZS95943.1"/>
    <property type="molecule type" value="Genomic_DNA"/>
</dbReference>
<keyword evidence="2" id="KW-1185">Reference proteome</keyword>
<accession>A0A1E1KD13</accession>
<sequence>MHSVVAGANRRMRTPIYRSIQSTSLDRDQESEKILGLLIHTSLRELSTPRCQRWSIDTSRALNCLPMIREGTNSLYAWLDQFFMDILTRARFWLFLQISSSKDWKSKIKLSPRKHGVSAASEVELHLFAEMLSKCPVRNG</sequence>
<evidence type="ECO:0000313" key="1">
    <source>
        <dbReference type="EMBL" id="CZS95943.1"/>
    </source>
</evidence>
<proteinExistence type="predicted"/>
<organism evidence="1 2">
    <name type="scientific">Rhynchosporium agropyri</name>
    <dbReference type="NCBI Taxonomy" id="914238"/>
    <lineage>
        <taxon>Eukaryota</taxon>
        <taxon>Fungi</taxon>
        <taxon>Dikarya</taxon>
        <taxon>Ascomycota</taxon>
        <taxon>Pezizomycotina</taxon>
        <taxon>Leotiomycetes</taxon>
        <taxon>Helotiales</taxon>
        <taxon>Ploettnerulaceae</taxon>
        <taxon>Rhynchosporium</taxon>
    </lineage>
</organism>
<gene>
    <name evidence="1" type="ORF">RAG0_05416</name>
</gene>
<dbReference type="AlphaFoldDB" id="A0A1E1KD13"/>
<protein>
    <submittedName>
        <fullName evidence="1">Uncharacterized protein</fullName>
    </submittedName>
</protein>
<evidence type="ECO:0000313" key="2">
    <source>
        <dbReference type="Proteomes" id="UP000178912"/>
    </source>
</evidence>